<evidence type="ECO:0000313" key="11">
    <source>
        <dbReference type="Proteomes" id="UP000030645"/>
    </source>
</evidence>
<dbReference type="SUPFAM" id="SSF47113">
    <property type="entry name" value="Histone-fold"/>
    <property type="match status" value="1"/>
</dbReference>
<dbReference type="Gene3D" id="1.10.20.10">
    <property type="entry name" value="Histone, subunit A"/>
    <property type="match status" value="1"/>
</dbReference>
<evidence type="ECO:0000256" key="4">
    <source>
        <dbReference type="ARBA" id="ARBA00023125"/>
    </source>
</evidence>
<dbReference type="SUPFAM" id="SSF56752">
    <property type="entry name" value="D-aminoacid aminotransferase-like PLP-dependent enzymes"/>
    <property type="match status" value="1"/>
</dbReference>
<dbReference type="InterPro" id="IPR003956">
    <property type="entry name" value="Transcrpt_fac_NFYB/HAP3_CS"/>
</dbReference>
<organism evidence="10 11">
    <name type="scientific">Morus notabilis</name>
    <dbReference type="NCBI Taxonomy" id="981085"/>
    <lineage>
        <taxon>Eukaryota</taxon>
        <taxon>Viridiplantae</taxon>
        <taxon>Streptophyta</taxon>
        <taxon>Embryophyta</taxon>
        <taxon>Tracheophyta</taxon>
        <taxon>Spermatophyta</taxon>
        <taxon>Magnoliopsida</taxon>
        <taxon>eudicotyledons</taxon>
        <taxon>Gunneridae</taxon>
        <taxon>Pentapetalae</taxon>
        <taxon>rosids</taxon>
        <taxon>fabids</taxon>
        <taxon>Rosales</taxon>
        <taxon>Moraceae</taxon>
        <taxon>Moreae</taxon>
        <taxon>Morus</taxon>
    </lineage>
</organism>
<dbReference type="InterPro" id="IPR001544">
    <property type="entry name" value="Aminotrans_IV"/>
</dbReference>
<dbReference type="InterPro" id="IPR036038">
    <property type="entry name" value="Aminotransferase-like"/>
</dbReference>
<name>W9RZQ9_9ROSA</name>
<dbReference type="eggNOG" id="KOG0869">
    <property type="taxonomic scope" value="Eukaryota"/>
</dbReference>
<dbReference type="InterPro" id="IPR043132">
    <property type="entry name" value="BCAT-like_C"/>
</dbReference>
<evidence type="ECO:0000256" key="1">
    <source>
        <dbReference type="ARBA" id="ARBA00004123"/>
    </source>
</evidence>
<keyword evidence="4" id="KW-0238">DNA-binding</keyword>
<dbReference type="PANTHER" id="PTHR47703:SF2">
    <property type="entry name" value="D-AMINOACID AMINOTRANSFERASE-LIKE PLP-DEPENDENT ENZYMES SUPERFAMILY PROTEIN"/>
    <property type="match status" value="1"/>
</dbReference>
<keyword evidence="11" id="KW-1185">Reference proteome</keyword>
<dbReference type="Pfam" id="PF01063">
    <property type="entry name" value="Aminotran_4"/>
    <property type="match status" value="1"/>
</dbReference>
<evidence type="ECO:0000256" key="2">
    <source>
        <dbReference type="ARBA" id="ARBA00009053"/>
    </source>
</evidence>
<dbReference type="GO" id="GO:0046982">
    <property type="term" value="F:protein heterodimerization activity"/>
    <property type="evidence" value="ECO:0007669"/>
    <property type="project" value="InterPro"/>
</dbReference>
<evidence type="ECO:0000256" key="5">
    <source>
        <dbReference type="ARBA" id="ARBA00023159"/>
    </source>
</evidence>
<dbReference type="GO" id="GO:0006355">
    <property type="term" value="P:regulation of DNA-templated transcription"/>
    <property type="evidence" value="ECO:0007669"/>
    <property type="project" value="InterPro"/>
</dbReference>
<dbReference type="Pfam" id="PF00808">
    <property type="entry name" value="CBFD_NFYB_HMF"/>
    <property type="match status" value="1"/>
</dbReference>
<dbReference type="PRINTS" id="PR00615">
    <property type="entry name" value="CCAATSUBUNTA"/>
</dbReference>
<keyword evidence="3" id="KW-0805">Transcription regulation</keyword>
<dbReference type="CDD" id="cd22907">
    <property type="entry name" value="HFD_NFYB"/>
    <property type="match status" value="1"/>
</dbReference>
<feature type="region of interest" description="Disordered" evidence="8">
    <location>
        <begin position="353"/>
        <end position="412"/>
    </location>
</feature>
<gene>
    <name evidence="10" type="ORF">L484_014120</name>
</gene>
<evidence type="ECO:0000256" key="8">
    <source>
        <dbReference type="SAM" id="MobiDB-lite"/>
    </source>
</evidence>
<dbReference type="GO" id="GO:0005634">
    <property type="term" value="C:nucleus"/>
    <property type="evidence" value="ECO:0007669"/>
    <property type="project" value="UniProtKB-SubCell"/>
</dbReference>
<comment type="subcellular location">
    <subcellularLocation>
        <location evidence="1">Nucleus</location>
    </subcellularLocation>
</comment>
<accession>W9RZQ9</accession>
<dbReference type="Gene3D" id="3.20.10.10">
    <property type="entry name" value="D-amino Acid Aminotransferase, subunit A, domain 2"/>
    <property type="match status" value="1"/>
</dbReference>
<evidence type="ECO:0000259" key="9">
    <source>
        <dbReference type="Pfam" id="PF00808"/>
    </source>
</evidence>
<dbReference type="PROSITE" id="PS00685">
    <property type="entry name" value="NFYB_HAP3"/>
    <property type="match status" value="1"/>
</dbReference>
<protein>
    <submittedName>
        <fullName evidence="10">Nuclear transcription factor Y subunit B-8</fullName>
    </submittedName>
</protein>
<dbReference type="Proteomes" id="UP000030645">
    <property type="component" value="Unassembled WGS sequence"/>
</dbReference>
<feature type="region of interest" description="Disordered" evidence="8">
    <location>
        <begin position="504"/>
        <end position="530"/>
    </location>
</feature>
<dbReference type="GO" id="GO:0043565">
    <property type="term" value="F:sequence-specific DNA binding"/>
    <property type="evidence" value="ECO:0007669"/>
    <property type="project" value="InterPro"/>
</dbReference>
<proteinExistence type="inferred from homology"/>
<dbReference type="EMBL" id="KE345870">
    <property type="protein sequence ID" value="EXC19490.1"/>
    <property type="molecule type" value="Genomic_DNA"/>
</dbReference>
<keyword evidence="5" id="KW-0010">Activator</keyword>
<feature type="domain" description="Transcription factor CBF/NF-Y/archaeal histone" evidence="9">
    <location>
        <begin position="416"/>
        <end position="480"/>
    </location>
</feature>
<keyword evidence="7" id="KW-0539">Nucleus</keyword>
<comment type="similarity">
    <text evidence="2">Belongs to the NFYB/HAP3 subunit family.</text>
</comment>
<keyword evidence="6" id="KW-0804">Transcription</keyword>
<dbReference type="InterPro" id="IPR003958">
    <property type="entry name" value="CBFA_NFYB_domain"/>
</dbReference>
<reference evidence="11" key="1">
    <citation type="submission" date="2013-01" db="EMBL/GenBank/DDBJ databases">
        <title>Draft Genome Sequence of a Mulberry Tree, Morus notabilis C.K. Schneid.</title>
        <authorList>
            <person name="He N."/>
            <person name="Zhao S."/>
        </authorList>
    </citation>
    <scope>NUCLEOTIDE SEQUENCE</scope>
</reference>
<dbReference type="AlphaFoldDB" id="W9RZQ9"/>
<evidence type="ECO:0000256" key="3">
    <source>
        <dbReference type="ARBA" id="ARBA00023015"/>
    </source>
</evidence>
<evidence type="ECO:0000313" key="10">
    <source>
        <dbReference type="EMBL" id="EXC19490.1"/>
    </source>
</evidence>
<evidence type="ECO:0000256" key="7">
    <source>
        <dbReference type="ARBA" id="ARBA00023242"/>
    </source>
</evidence>
<dbReference type="FunFam" id="1.10.20.10:FF:000110">
    <property type="entry name" value="Nuclear factor Y, subunit B1"/>
    <property type="match status" value="1"/>
</dbReference>
<sequence>MSTSRFLFSNGVFFNSSDTPPVTTFLETLPGAYTTTRSHENGSRLLFWERHLNRLCDSVRILSNSHPKLLFGDNRPSDFSRSFWELELRCLVNDSVSKVLPIAMEERTDGEELSITALVTGSLGKVSEIGNLGRERAGNVLDVYVHVGIYAPTVFGIRENGANLAVVGRRREAAEAKYSDWVRMRKPLEKLRPPSATELLLSNDGDRLLEGSVSNFFVVCREVHNQDLEFSDYIRLDKGEARGKCLDEKEIKDCFEVQTAPLRDGVLPGIIRQLVIDVCLTKGIPFREVAPSWSEHEIWEEAFITNSLRILQHVETISIPDSWDSLHSKSWKEISWNNMQFERFWTLSYGPERGNGKSSPGRILRFPDADHGVGGTGESGGPRARRGGESHESGGEQSPHASGGGAGGGVREQDRYLPIANISRIMKKALPANGKIAKDAKDTVQECVSEFISFITSEASDKCQKEKRKTINGDDLLWAMATLGFEDYIEPLKIYLARYREGDTKGSARGGESSAKRDAVASGGGQNPQELLRSTYSHHISVSPPSHRHQGFKRRNRALRRFACTR</sequence>
<evidence type="ECO:0000256" key="6">
    <source>
        <dbReference type="ARBA" id="ARBA00023163"/>
    </source>
</evidence>
<dbReference type="InterPro" id="IPR009072">
    <property type="entry name" value="Histone-fold"/>
</dbReference>
<dbReference type="GO" id="GO:0003824">
    <property type="term" value="F:catalytic activity"/>
    <property type="evidence" value="ECO:0007669"/>
    <property type="project" value="InterPro"/>
</dbReference>
<dbReference type="PANTHER" id="PTHR47703">
    <property type="entry name" value="D-AMINOACID AMINOTRANSFERASE-LIKE PLP-DEPENDENT ENZYMES SUPERFAMILY PROTEIN"/>
    <property type="match status" value="1"/>
</dbReference>